<sequence length="121" mass="14188">MNDLDREIQQALDAEERELFEQLGEQGLFTLFFSVYRGKQGWIAIGATLVMLVMIVGAVYTGWNFLYSPTGIEAAHWGAVTWLLMTMVGFMKIWFWMRMESNRMLREFKRIELQIARLQAK</sequence>
<keyword evidence="1" id="KW-0472">Membrane</keyword>
<keyword evidence="1" id="KW-0812">Transmembrane</keyword>
<proteinExistence type="predicted"/>
<name>A0A3B0RIP5_9ZZZZ</name>
<evidence type="ECO:0000313" key="2">
    <source>
        <dbReference type="EMBL" id="VAV93324.1"/>
    </source>
</evidence>
<feature type="transmembrane region" description="Helical" evidence="1">
    <location>
        <begin position="75"/>
        <end position="96"/>
    </location>
</feature>
<gene>
    <name evidence="2" type="ORF">MNBD_ALPHA05-1975</name>
</gene>
<protein>
    <submittedName>
        <fullName evidence="2">Uncharacterized protein</fullName>
    </submittedName>
</protein>
<dbReference type="EMBL" id="UOEH01000112">
    <property type="protein sequence ID" value="VAV93324.1"/>
    <property type="molecule type" value="Genomic_DNA"/>
</dbReference>
<feature type="transmembrane region" description="Helical" evidence="1">
    <location>
        <begin position="42"/>
        <end position="63"/>
    </location>
</feature>
<accession>A0A3B0RIP5</accession>
<keyword evidence="1" id="KW-1133">Transmembrane helix</keyword>
<organism evidence="2">
    <name type="scientific">hydrothermal vent metagenome</name>
    <dbReference type="NCBI Taxonomy" id="652676"/>
    <lineage>
        <taxon>unclassified sequences</taxon>
        <taxon>metagenomes</taxon>
        <taxon>ecological metagenomes</taxon>
    </lineage>
</organism>
<dbReference type="AlphaFoldDB" id="A0A3B0RIP5"/>
<dbReference type="InterPro" id="IPR046659">
    <property type="entry name" value="DUF6768"/>
</dbReference>
<evidence type="ECO:0000256" key="1">
    <source>
        <dbReference type="SAM" id="Phobius"/>
    </source>
</evidence>
<reference evidence="2" key="1">
    <citation type="submission" date="2018-06" db="EMBL/GenBank/DDBJ databases">
        <authorList>
            <person name="Zhirakovskaya E."/>
        </authorList>
    </citation>
    <scope>NUCLEOTIDE SEQUENCE</scope>
</reference>
<dbReference type="Pfam" id="PF20556">
    <property type="entry name" value="DUF6768"/>
    <property type="match status" value="1"/>
</dbReference>